<dbReference type="PANTHER" id="PTHR10492:SF90">
    <property type="entry name" value="ATP-DEPENDENT DNA HELICASE"/>
    <property type="match status" value="1"/>
</dbReference>
<evidence type="ECO:0000313" key="1">
    <source>
        <dbReference type="EMBL" id="PWZ09408.1"/>
    </source>
</evidence>
<reference evidence="1" key="1">
    <citation type="journal article" date="2018" name="Nat. Genet.">
        <title>Extensive intraspecific gene order and gene structural variations between Mo17 and other maize genomes.</title>
        <authorList>
            <person name="Sun S."/>
            <person name="Zhou Y."/>
            <person name="Chen J."/>
            <person name="Shi J."/>
            <person name="Zhao H."/>
            <person name="Zhao H."/>
            <person name="Song W."/>
            <person name="Zhang M."/>
            <person name="Cui Y."/>
            <person name="Dong X."/>
            <person name="Liu H."/>
            <person name="Ma X."/>
            <person name="Jiao Y."/>
            <person name="Wang B."/>
            <person name="Wei X."/>
            <person name="Stein J.C."/>
            <person name="Glaubitz J.C."/>
            <person name="Lu F."/>
            <person name="Yu G."/>
            <person name="Liang C."/>
            <person name="Fengler K."/>
            <person name="Li B."/>
            <person name="Rafalski A."/>
            <person name="Schnable P.S."/>
            <person name="Ware D.H."/>
            <person name="Buckler E.S."/>
            <person name="Lai J."/>
        </authorList>
    </citation>
    <scope>NUCLEOTIDE SEQUENCE [LARGE SCALE GENOMIC DNA]</scope>
    <source>
        <tissue evidence="1">Seedling</tissue>
    </source>
</reference>
<feature type="non-terminal residue" evidence="1">
    <location>
        <position position="1"/>
    </location>
</feature>
<dbReference type="PANTHER" id="PTHR10492">
    <property type="match status" value="1"/>
</dbReference>
<dbReference type="AlphaFoldDB" id="A0A3L6DM54"/>
<dbReference type="EMBL" id="NCVQ01000009">
    <property type="protein sequence ID" value="PWZ09408.1"/>
    <property type="molecule type" value="Genomic_DNA"/>
</dbReference>
<organism evidence="1">
    <name type="scientific">Zea mays</name>
    <name type="common">Maize</name>
    <dbReference type="NCBI Taxonomy" id="4577"/>
    <lineage>
        <taxon>Eukaryota</taxon>
        <taxon>Viridiplantae</taxon>
        <taxon>Streptophyta</taxon>
        <taxon>Embryophyta</taxon>
        <taxon>Tracheophyta</taxon>
        <taxon>Spermatophyta</taxon>
        <taxon>Magnoliopsida</taxon>
        <taxon>Liliopsida</taxon>
        <taxon>Poales</taxon>
        <taxon>Poaceae</taxon>
        <taxon>PACMAD clade</taxon>
        <taxon>Panicoideae</taxon>
        <taxon>Andropogonodae</taxon>
        <taxon>Andropogoneae</taxon>
        <taxon>Tripsacinae</taxon>
        <taxon>Zea</taxon>
    </lineage>
</organism>
<comment type="caution">
    <text evidence="1">The sequence shown here is derived from an EMBL/GenBank/DDBJ whole genome shotgun (WGS) entry which is preliminary data.</text>
</comment>
<accession>A0A3L6DM54</accession>
<gene>
    <name evidence="1" type="ORF">Zm00014a_012303</name>
</gene>
<dbReference type="Proteomes" id="UP000251960">
    <property type="component" value="Chromosome 8"/>
</dbReference>
<sequence>INARKNQVPALIAEVYPKLAENYSDPSYLLQRAILTLTNDVADLINDHIVDLIPGLHRQYLSCDRIAPQSNVGGTLDLLYPIEFLNSIDSNNFP</sequence>
<protein>
    <submittedName>
        <fullName evidence="1">Uncharacterized protein</fullName>
    </submittedName>
</protein>
<name>A0A3L6DM54_MAIZE</name>
<proteinExistence type="predicted"/>